<feature type="region of interest" description="Disordered" evidence="1">
    <location>
        <begin position="42"/>
        <end position="104"/>
    </location>
</feature>
<evidence type="ECO:0000313" key="2">
    <source>
        <dbReference type="EMBL" id="CAI9098594.1"/>
    </source>
</evidence>
<protein>
    <submittedName>
        <fullName evidence="2">OLC1v1035270C1</fullName>
    </submittedName>
</protein>
<dbReference type="AlphaFoldDB" id="A0AAV1CSK0"/>
<evidence type="ECO:0000256" key="1">
    <source>
        <dbReference type="SAM" id="MobiDB-lite"/>
    </source>
</evidence>
<organism evidence="2 3">
    <name type="scientific">Oldenlandia corymbosa var. corymbosa</name>
    <dbReference type="NCBI Taxonomy" id="529605"/>
    <lineage>
        <taxon>Eukaryota</taxon>
        <taxon>Viridiplantae</taxon>
        <taxon>Streptophyta</taxon>
        <taxon>Embryophyta</taxon>
        <taxon>Tracheophyta</taxon>
        <taxon>Spermatophyta</taxon>
        <taxon>Magnoliopsida</taxon>
        <taxon>eudicotyledons</taxon>
        <taxon>Gunneridae</taxon>
        <taxon>Pentapetalae</taxon>
        <taxon>asterids</taxon>
        <taxon>lamiids</taxon>
        <taxon>Gentianales</taxon>
        <taxon>Rubiaceae</taxon>
        <taxon>Rubioideae</taxon>
        <taxon>Spermacoceae</taxon>
        <taxon>Hedyotis-Oldenlandia complex</taxon>
        <taxon>Oldenlandia</taxon>
    </lineage>
</organism>
<accession>A0AAV1CSK0</accession>
<feature type="compositionally biased region" description="Acidic residues" evidence="1">
    <location>
        <begin position="56"/>
        <end position="78"/>
    </location>
</feature>
<name>A0AAV1CSK0_OLDCO</name>
<feature type="compositionally biased region" description="Basic and acidic residues" evidence="1">
    <location>
        <begin position="79"/>
        <end position="91"/>
    </location>
</feature>
<evidence type="ECO:0000313" key="3">
    <source>
        <dbReference type="Proteomes" id="UP001161247"/>
    </source>
</evidence>
<dbReference type="Proteomes" id="UP001161247">
    <property type="component" value="Chromosome 3"/>
</dbReference>
<reference evidence="2" key="1">
    <citation type="submission" date="2023-03" db="EMBL/GenBank/DDBJ databases">
        <authorList>
            <person name="Julca I."/>
        </authorList>
    </citation>
    <scope>NUCLEOTIDE SEQUENCE</scope>
</reference>
<proteinExistence type="predicted"/>
<keyword evidence="3" id="KW-1185">Reference proteome</keyword>
<sequence>MHETLVDRLMNPKEEQFPYLEILKQALSSVKFLKELSGLAGDVSDVMTNPPPAEFEIPDVLDDGCEEDSDEEEEDEKDLGDADKLAQKPDEVQGSGVNGQGATE</sequence>
<dbReference type="EMBL" id="OX459120">
    <property type="protein sequence ID" value="CAI9098594.1"/>
    <property type="molecule type" value="Genomic_DNA"/>
</dbReference>
<gene>
    <name evidence="2" type="ORF">OLC1_LOCUS8764</name>
</gene>